<dbReference type="Proteomes" id="UP000093069">
    <property type="component" value="Chromosome I"/>
</dbReference>
<evidence type="ECO:0000259" key="4">
    <source>
        <dbReference type="Pfam" id="PF01775"/>
    </source>
</evidence>
<evidence type="ECO:0000313" key="5">
    <source>
        <dbReference type="EMBL" id="ASJ17507.1"/>
    </source>
</evidence>
<feature type="domain" description="Large ribosomal subunit protein eL20" evidence="4">
    <location>
        <begin position="3"/>
        <end position="58"/>
    </location>
</feature>
<protein>
    <recommendedName>
        <fullName evidence="3">Large ribosomal subunit protein eL20</fullName>
    </recommendedName>
</protein>
<dbReference type="EMBL" id="LN999010">
    <property type="protein sequence ID" value="CUX78163.1"/>
    <property type="molecule type" value="Genomic_DNA"/>
</dbReference>
<keyword evidence="8" id="KW-1185">Reference proteome</keyword>
<dbReference type="GO" id="GO:1990904">
    <property type="term" value="C:ribonucleoprotein complex"/>
    <property type="evidence" value="ECO:0007669"/>
    <property type="project" value="UniProtKB-KW"/>
</dbReference>
<dbReference type="Pfam" id="PF01775">
    <property type="entry name" value="Ribosomal_L18A"/>
    <property type="match status" value="1"/>
</dbReference>
<reference evidence="7" key="1">
    <citation type="submission" date="2016-01" db="EMBL/GenBank/DDBJ databases">
        <authorList>
            <person name="Vorgias C.E."/>
        </authorList>
    </citation>
    <scope>NUCLEOTIDE SEQUENCE [LARGE SCALE GENOMIC DNA]</scope>
</reference>
<dbReference type="STRING" id="54262.CHITON_1384"/>
<dbReference type="KEGG" id="tch:CHITON_1384"/>
<dbReference type="GO" id="GO:0006412">
    <property type="term" value="P:translation"/>
    <property type="evidence" value="ECO:0007669"/>
    <property type="project" value="UniProtKB-UniRule"/>
</dbReference>
<dbReference type="GO" id="GO:0070180">
    <property type="term" value="F:large ribosomal subunit rRNA binding"/>
    <property type="evidence" value="ECO:0007669"/>
    <property type="project" value="UniProtKB-UniRule"/>
</dbReference>
<keyword evidence="2 3" id="KW-0687">Ribonucleoprotein</keyword>
<keyword evidence="3" id="KW-0699">rRNA-binding</keyword>
<dbReference type="AlphaFoldDB" id="A0A160VSR5"/>
<reference evidence="6" key="2">
    <citation type="submission" date="2016-01" db="EMBL/GenBank/DDBJ databases">
        <authorList>
            <person name="Oliw E.H."/>
        </authorList>
    </citation>
    <scope>NUCLEOTIDE SEQUENCE</scope>
    <source>
        <strain evidence="6">1</strain>
    </source>
</reference>
<dbReference type="InterPro" id="IPR028877">
    <property type="entry name" value="Ribosomal_eL20"/>
</dbReference>
<reference evidence="5 8" key="3">
    <citation type="submission" date="2016-04" db="EMBL/GenBank/DDBJ databases">
        <title>Complete genome sequence of Thermococcus chitonophagus type strain GC74.</title>
        <authorList>
            <person name="Oger P.M."/>
        </authorList>
    </citation>
    <scope>NUCLEOTIDE SEQUENCE [LARGE SCALE GENOMIC DNA]</scope>
    <source>
        <strain evidence="5 8">GC74</strain>
    </source>
</reference>
<name>A0A160VSR5_9EURY</name>
<dbReference type="HAMAP" id="MF_00273">
    <property type="entry name" value="Ribosomal_eL20"/>
    <property type="match status" value="1"/>
</dbReference>
<evidence type="ECO:0000256" key="1">
    <source>
        <dbReference type="ARBA" id="ARBA00022980"/>
    </source>
</evidence>
<dbReference type="SUPFAM" id="SSF160374">
    <property type="entry name" value="RplX-like"/>
    <property type="match status" value="1"/>
</dbReference>
<sequence length="77" mass="9235">MNVKVFRVLGYFEKNGKKFKFTKEYRAVKESDVRELVYSDIGSKHKVKRNKIYIKEIKEIKPEEAEDVIVRRLSLEL</sequence>
<dbReference type="Proteomes" id="UP000250189">
    <property type="component" value="Chromosome"/>
</dbReference>
<dbReference type="RefSeq" id="WP_068577990.1">
    <property type="nucleotide sequence ID" value="NZ_CP015193.1"/>
</dbReference>
<evidence type="ECO:0000256" key="3">
    <source>
        <dbReference type="HAMAP-Rule" id="MF_00273"/>
    </source>
</evidence>
<dbReference type="InterPro" id="IPR023573">
    <property type="entry name" value="Ribosomal_eL20_dom"/>
</dbReference>
<dbReference type="GO" id="GO:0003735">
    <property type="term" value="F:structural constituent of ribosome"/>
    <property type="evidence" value="ECO:0007669"/>
    <property type="project" value="InterPro"/>
</dbReference>
<evidence type="ECO:0000313" key="8">
    <source>
        <dbReference type="Proteomes" id="UP000250189"/>
    </source>
</evidence>
<dbReference type="Gene3D" id="3.10.20.10">
    <property type="match status" value="1"/>
</dbReference>
<keyword evidence="1 3" id="KW-0689">Ribosomal protein</keyword>
<evidence type="ECO:0000313" key="7">
    <source>
        <dbReference type="Proteomes" id="UP000093069"/>
    </source>
</evidence>
<organism evidence="6 7">
    <name type="scientific">Thermococcus chitonophagus</name>
    <dbReference type="NCBI Taxonomy" id="54262"/>
    <lineage>
        <taxon>Archaea</taxon>
        <taxon>Methanobacteriati</taxon>
        <taxon>Methanobacteriota</taxon>
        <taxon>Thermococci</taxon>
        <taxon>Thermococcales</taxon>
        <taxon>Thermococcaceae</taxon>
        <taxon>Thermococcus</taxon>
    </lineage>
</organism>
<evidence type="ECO:0000256" key="2">
    <source>
        <dbReference type="ARBA" id="ARBA00023274"/>
    </source>
</evidence>
<dbReference type="GO" id="GO:0005840">
    <property type="term" value="C:ribosome"/>
    <property type="evidence" value="ECO:0007669"/>
    <property type="project" value="UniProtKB-KW"/>
</dbReference>
<evidence type="ECO:0000313" key="6">
    <source>
        <dbReference type="EMBL" id="CUX78163.1"/>
    </source>
</evidence>
<comment type="subunit">
    <text evidence="3">Part of the 50S ribosomal subunit. Binds 23S rRNA.</text>
</comment>
<dbReference type="EMBL" id="CP015193">
    <property type="protein sequence ID" value="ASJ17507.1"/>
    <property type="molecule type" value="Genomic_DNA"/>
</dbReference>
<dbReference type="NCBIfam" id="NF001981">
    <property type="entry name" value="PRK00773.1-1"/>
    <property type="match status" value="1"/>
</dbReference>
<proteinExistence type="inferred from homology"/>
<accession>A0A160VSR5</accession>
<dbReference type="GeneID" id="33323064"/>
<keyword evidence="3" id="KW-0694">RNA-binding</keyword>
<comment type="similarity">
    <text evidence="3">Belongs to the eukaryotic ribosomal protein eL20 family.</text>
</comment>
<gene>
    <name evidence="3" type="primary">rpl18a</name>
    <name evidence="3" type="synonym">rpl20e</name>
    <name evidence="3" type="synonym">rplX</name>
    <name evidence="5" type="ORF">A3L04_10735</name>
    <name evidence="6" type="ORF">CHITON_1384</name>
</gene>
<dbReference type="OrthoDB" id="191241at2157"/>